<dbReference type="Pfam" id="PF00753">
    <property type="entry name" value="Lactamase_B"/>
    <property type="match status" value="1"/>
</dbReference>
<reference evidence="7 8" key="2">
    <citation type="journal article" date="2023" name="Plant Pathol.">
        <title>Dismantling and reorganizing Pseudomonas marginalis sensu#lato.</title>
        <authorList>
            <person name="Sawada H."/>
            <person name="Fujikawa T."/>
            <person name="Satou M."/>
        </authorList>
    </citation>
    <scope>NUCLEOTIDE SEQUENCE [LARGE SCALE GENOMIC DNA]</scope>
    <source>
        <strain evidence="7 8">MAFF 311096</strain>
    </source>
</reference>
<dbReference type="Proteomes" id="UP001154922">
    <property type="component" value="Unassembled WGS sequence"/>
</dbReference>
<evidence type="ECO:0000256" key="4">
    <source>
        <dbReference type="ARBA" id="ARBA00022833"/>
    </source>
</evidence>
<keyword evidence="5" id="KW-0732">Signal</keyword>
<keyword evidence="2" id="KW-0479">Metal-binding</keyword>
<evidence type="ECO:0000256" key="5">
    <source>
        <dbReference type="SAM" id="SignalP"/>
    </source>
</evidence>
<gene>
    <name evidence="7" type="ORF">LRQ20_04835</name>
</gene>
<name>A0ABS8QQ57_9PSED</name>
<dbReference type="SMART" id="SM00849">
    <property type="entry name" value="Lactamase_B"/>
    <property type="match status" value="1"/>
</dbReference>
<feature type="signal peptide" evidence="5">
    <location>
        <begin position="1"/>
        <end position="21"/>
    </location>
</feature>
<feature type="chain" id="PRO_5045994438" evidence="5">
    <location>
        <begin position="22"/>
        <end position="321"/>
    </location>
</feature>
<dbReference type="InterPro" id="IPR051013">
    <property type="entry name" value="MBL_superfamily_lactonases"/>
</dbReference>
<keyword evidence="4" id="KW-0862">Zinc</keyword>
<dbReference type="EMBL" id="JAJOZI010000023">
    <property type="protein sequence ID" value="MCD7037656.1"/>
    <property type="molecule type" value="Genomic_DNA"/>
</dbReference>
<proteinExistence type="inferred from homology"/>
<organism evidence="7 8">
    <name type="scientific">Pseudomonas petroselini</name>
    <dbReference type="NCBI Taxonomy" id="2899822"/>
    <lineage>
        <taxon>Bacteria</taxon>
        <taxon>Pseudomonadati</taxon>
        <taxon>Pseudomonadota</taxon>
        <taxon>Gammaproteobacteria</taxon>
        <taxon>Pseudomonadales</taxon>
        <taxon>Pseudomonadaceae</taxon>
        <taxon>Pseudomonas</taxon>
    </lineage>
</organism>
<dbReference type="SUPFAM" id="SSF56281">
    <property type="entry name" value="Metallo-hydrolase/oxidoreductase"/>
    <property type="match status" value="1"/>
</dbReference>
<accession>A0ABS8QQ57</accession>
<evidence type="ECO:0000313" key="7">
    <source>
        <dbReference type="EMBL" id="MCD7037656.1"/>
    </source>
</evidence>
<dbReference type="InterPro" id="IPR036866">
    <property type="entry name" value="RibonucZ/Hydroxyglut_hydro"/>
</dbReference>
<feature type="domain" description="Metallo-beta-lactamase" evidence="6">
    <location>
        <begin position="87"/>
        <end position="292"/>
    </location>
</feature>
<keyword evidence="3" id="KW-0378">Hydrolase</keyword>
<evidence type="ECO:0000256" key="3">
    <source>
        <dbReference type="ARBA" id="ARBA00022801"/>
    </source>
</evidence>
<dbReference type="PANTHER" id="PTHR42978:SF6">
    <property type="entry name" value="QUORUM-QUENCHING LACTONASE YTNP-RELATED"/>
    <property type="match status" value="1"/>
</dbReference>
<evidence type="ECO:0000313" key="8">
    <source>
        <dbReference type="Proteomes" id="UP001154922"/>
    </source>
</evidence>
<evidence type="ECO:0000256" key="1">
    <source>
        <dbReference type="ARBA" id="ARBA00007749"/>
    </source>
</evidence>
<dbReference type="CDD" id="cd07720">
    <property type="entry name" value="OPHC2-like_MBL-fold"/>
    <property type="match status" value="1"/>
</dbReference>
<keyword evidence="8" id="KW-1185">Reference proteome</keyword>
<sequence length="321" mass="34347">MPKPRLILFALSLACAPLASAQPVASLTEVALQGGDYHRVHIGDVMVTALSDGTISFDLHKHLTNTTPGKIDALLRQNFENSPVEASINTYLIELPGRLVLVDVGVGELFGPGNGGLLLESLAAAGYRPDQVTDILITHVHTDHSGGLVKGGQRLFTNATVHVGQPDLDFFLGANQAKRAGYPSIFFDEAAKTLKPYVDAGKVAGFSGTEEVVPGITATIHPGHTPGSAFYTLASRGKTLTFVGDLIHFAPVQLPDPSVTFLYDFDAKAAAANRRTALQEFARDRTLIAVPHFSFPGIGYVRASGKHFQWVPIPYGNRKVN</sequence>
<reference evidence="7 8" key="1">
    <citation type="journal article" date="2022" name="Int. J. Syst. Evol. Microbiol.">
        <title>Pseudomonas petroselini sp. nov., a pathogen causing bacterial rot of parsley in Japan.</title>
        <authorList>
            <person name="Sawada H."/>
            <person name="Fujikawa T."/>
            <person name="Osada S."/>
            <person name="Satou M."/>
        </authorList>
    </citation>
    <scope>NUCLEOTIDE SEQUENCE [LARGE SCALE GENOMIC DNA]</scope>
    <source>
        <strain evidence="7 8">MAFF 311096</strain>
    </source>
</reference>
<dbReference type="InterPro" id="IPR001279">
    <property type="entry name" value="Metallo-B-lactamas"/>
</dbReference>
<dbReference type="RefSeq" id="WP_231807836.1">
    <property type="nucleotide sequence ID" value="NZ_CP173614.1"/>
</dbReference>
<comment type="similarity">
    <text evidence="1">Belongs to the metallo-beta-lactamase superfamily.</text>
</comment>
<protein>
    <submittedName>
        <fullName evidence="7">MBL fold metallo-hydrolase</fullName>
    </submittedName>
</protein>
<dbReference type="Gene3D" id="3.60.15.10">
    <property type="entry name" value="Ribonuclease Z/Hydroxyacylglutathione hydrolase-like"/>
    <property type="match status" value="1"/>
</dbReference>
<comment type="caution">
    <text evidence="7">The sequence shown here is derived from an EMBL/GenBank/DDBJ whole genome shotgun (WGS) entry which is preliminary data.</text>
</comment>
<evidence type="ECO:0000259" key="6">
    <source>
        <dbReference type="SMART" id="SM00849"/>
    </source>
</evidence>
<dbReference type="PANTHER" id="PTHR42978">
    <property type="entry name" value="QUORUM-QUENCHING LACTONASE YTNP-RELATED-RELATED"/>
    <property type="match status" value="1"/>
</dbReference>
<evidence type="ECO:0000256" key="2">
    <source>
        <dbReference type="ARBA" id="ARBA00022723"/>
    </source>
</evidence>